<dbReference type="Pfam" id="PF01370">
    <property type="entry name" value="Epimerase"/>
    <property type="match status" value="1"/>
</dbReference>
<evidence type="ECO:0000256" key="3">
    <source>
        <dbReference type="ARBA" id="ARBA00004947"/>
    </source>
</evidence>
<evidence type="ECO:0000313" key="12">
    <source>
        <dbReference type="EMBL" id="WNO05820.1"/>
    </source>
</evidence>
<dbReference type="PRINTS" id="PR01713">
    <property type="entry name" value="NUCEPIMERASE"/>
</dbReference>
<dbReference type="GO" id="GO:0003978">
    <property type="term" value="F:UDP-glucose 4-epimerase activity"/>
    <property type="evidence" value="ECO:0007669"/>
    <property type="project" value="UniProtKB-EC"/>
</dbReference>
<dbReference type="InterPro" id="IPR001509">
    <property type="entry name" value="Epimerase_deHydtase"/>
</dbReference>
<dbReference type="EC" id="5.1.3.2" evidence="5 10"/>
<evidence type="ECO:0000259" key="11">
    <source>
        <dbReference type="Pfam" id="PF01370"/>
    </source>
</evidence>
<comment type="similarity">
    <text evidence="4 10">Belongs to the NAD(P)-dependent epimerase/dehydratase family.</text>
</comment>
<dbReference type="InterPro" id="IPR005886">
    <property type="entry name" value="UDP_G4E"/>
</dbReference>
<comment type="cofactor">
    <cofactor evidence="2 10">
        <name>NAD(+)</name>
        <dbReference type="ChEBI" id="CHEBI:57540"/>
    </cofactor>
</comment>
<dbReference type="PANTHER" id="PTHR43725:SF47">
    <property type="entry name" value="UDP-GLUCOSE 4-EPIMERASE"/>
    <property type="match status" value="1"/>
</dbReference>
<dbReference type="SUPFAM" id="SSF51735">
    <property type="entry name" value="NAD(P)-binding Rossmann-fold domains"/>
    <property type="match status" value="1"/>
</dbReference>
<dbReference type="InterPro" id="IPR036291">
    <property type="entry name" value="NAD(P)-bd_dom_sf"/>
</dbReference>
<protein>
    <recommendedName>
        <fullName evidence="6 10">UDP-glucose 4-epimerase</fullName>
        <ecNumber evidence="5 10">5.1.3.2</ecNumber>
    </recommendedName>
</protein>
<comment type="pathway">
    <text evidence="3 10">Carbohydrate metabolism; galactose metabolism.</text>
</comment>
<sequence length="338" mass="36103">MNILLTGGAGYIGSHTAVSLIEAGHHAVIYDNFSNSSPTVVCCIEEITKTTVPVIAGDILDTARLTEVLQKHAVDAVIHFAGLKAVGESVKAPVAYYANNVQGTISLLQAMQVAHVKSLIFSSSATVYGVPQYLPLDEAHPTGAVNPYGRSKLHIEEMLQDVANSDAAWRIACLRYFNPVGAHASALIGESPRGVPNNLMPYVVQVACGRLPSVSVYGSDYPTSDGTGVRDYIHVVDLAQGHVAALDFLEAHPGWNAFNLGTGRGYSVLEVLRAFEQVCGFSIQHSIVARRPGDVAAAYAKTDAARQLMGWSASRDIHEMCASAWRFARIQPGSVEST</sequence>
<evidence type="ECO:0000256" key="8">
    <source>
        <dbReference type="ARBA" id="ARBA00023144"/>
    </source>
</evidence>
<keyword evidence="10" id="KW-0119">Carbohydrate metabolism</keyword>
<name>A0ABZ0B1M4_9BURK</name>
<evidence type="ECO:0000256" key="2">
    <source>
        <dbReference type="ARBA" id="ARBA00001911"/>
    </source>
</evidence>
<proteinExistence type="inferred from homology"/>
<dbReference type="Proteomes" id="UP001302257">
    <property type="component" value="Chromosome"/>
</dbReference>
<evidence type="ECO:0000256" key="1">
    <source>
        <dbReference type="ARBA" id="ARBA00000083"/>
    </source>
</evidence>
<comment type="subunit">
    <text evidence="10">Homodimer.</text>
</comment>
<evidence type="ECO:0000256" key="9">
    <source>
        <dbReference type="ARBA" id="ARBA00023235"/>
    </source>
</evidence>
<dbReference type="EMBL" id="CP132507">
    <property type="protein sequence ID" value="WNO05820.1"/>
    <property type="molecule type" value="Genomic_DNA"/>
</dbReference>
<keyword evidence="13" id="KW-1185">Reference proteome</keyword>
<evidence type="ECO:0000256" key="4">
    <source>
        <dbReference type="ARBA" id="ARBA00007637"/>
    </source>
</evidence>
<keyword evidence="8" id="KW-0299">Galactose metabolism</keyword>
<evidence type="ECO:0000256" key="6">
    <source>
        <dbReference type="ARBA" id="ARBA00018569"/>
    </source>
</evidence>
<reference evidence="12 13" key="1">
    <citation type="submission" date="2023-08" db="EMBL/GenBank/DDBJ databases">
        <title>Rhodoferax potami sp. nov. and Rhodoferax mekongensis sp. nov., isolated from the Mekong River in Thailand.</title>
        <authorList>
            <person name="Kitikhun S."/>
            <person name="Charoenyingcharoen P."/>
            <person name="Siriarchawattana P."/>
            <person name="Likhitrattanapisal S."/>
            <person name="Nilsakha T."/>
            <person name="Chanpet A."/>
            <person name="Rattanawaree P."/>
            <person name="Ingsriswang S."/>
        </authorList>
    </citation>
    <scope>NUCLEOTIDE SEQUENCE [LARGE SCALE GENOMIC DNA]</scope>
    <source>
        <strain evidence="12 13">TBRC 17307</strain>
    </source>
</reference>
<evidence type="ECO:0000256" key="10">
    <source>
        <dbReference type="RuleBase" id="RU366046"/>
    </source>
</evidence>
<comment type="catalytic activity">
    <reaction evidence="1 10">
        <text>UDP-alpha-D-glucose = UDP-alpha-D-galactose</text>
        <dbReference type="Rhea" id="RHEA:22168"/>
        <dbReference type="ChEBI" id="CHEBI:58885"/>
        <dbReference type="ChEBI" id="CHEBI:66914"/>
        <dbReference type="EC" id="5.1.3.2"/>
    </reaction>
</comment>
<dbReference type="NCBIfam" id="TIGR01179">
    <property type="entry name" value="galE"/>
    <property type="match status" value="1"/>
</dbReference>
<gene>
    <name evidence="12" type="primary">galE</name>
    <name evidence="12" type="ORF">RAN89_05140</name>
</gene>
<dbReference type="RefSeq" id="WP_313868553.1">
    <property type="nucleotide sequence ID" value="NZ_CP132507.1"/>
</dbReference>
<evidence type="ECO:0000313" key="13">
    <source>
        <dbReference type="Proteomes" id="UP001302257"/>
    </source>
</evidence>
<accession>A0ABZ0B1M4</accession>
<organism evidence="12 13">
    <name type="scientific">Rhodoferax mekongensis</name>
    <dbReference type="NCBI Taxonomy" id="3068341"/>
    <lineage>
        <taxon>Bacteria</taxon>
        <taxon>Pseudomonadati</taxon>
        <taxon>Pseudomonadota</taxon>
        <taxon>Betaproteobacteria</taxon>
        <taxon>Burkholderiales</taxon>
        <taxon>Comamonadaceae</taxon>
        <taxon>Rhodoferax</taxon>
    </lineage>
</organism>
<evidence type="ECO:0000256" key="7">
    <source>
        <dbReference type="ARBA" id="ARBA00023027"/>
    </source>
</evidence>
<dbReference type="NCBIfam" id="NF007956">
    <property type="entry name" value="PRK10675.1"/>
    <property type="match status" value="1"/>
</dbReference>
<keyword evidence="9 10" id="KW-0413">Isomerase</keyword>
<dbReference type="CDD" id="cd05247">
    <property type="entry name" value="UDP_G4E_1_SDR_e"/>
    <property type="match status" value="1"/>
</dbReference>
<feature type="domain" description="NAD-dependent epimerase/dehydratase" evidence="11">
    <location>
        <begin position="3"/>
        <end position="261"/>
    </location>
</feature>
<evidence type="ECO:0000256" key="5">
    <source>
        <dbReference type="ARBA" id="ARBA00013189"/>
    </source>
</evidence>
<dbReference type="Gene3D" id="3.40.50.720">
    <property type="entry name" value="NAD(P)-binding Rossmann-like Domain"/>
    <property type="match status" value="1"/>
</dbReference>
<keyword evidence="7 10" id="KW-0520">NAD</keyword>
<dbReference type="PANTHER" id="PTHR43725">
    <property type="entry name" value="UDP-GLUCOSE 4-EPIMERASE"/>
    <property type="match status" value="1"/>
</dbReference>
<dbReference type="Gene3D" id="3.90.25.10">
    <property type="entry name" value="UDP-galactose 4-epimerase, domain 1"/>
    <property type="match status" value="1"/>
</dbReference>